<comment type="caution">
    <text evidence="2">The sequence shown here is derived from an EMBL/GenBank/DDBJ whole genome shotgun (WGS) entry which is preliminary data.</text>
</comment>
<evidence type="ECO:0000313" key="2">
    <source>
        <dbReference type="EMBL" id="KAK7822966.1"/>
    </source>
</evidence>
<evidence type="ECO:0000256" key="1">
    <source>
        <dbReference type="SAM" id="MobiDB-lite"/>
    </source>
</evidence>
<gene>
    <name evidence="2" type="ORF">U0070_025783</name>
</gene>
<proteinExistence type="predicted"/>
<reference evidence="2 3" key="1">
    <citation type="journal article" date="2023" name="bioRxiv">
        <title>Conserved and derived expression patterns and positive selection on dental genes reveal complex evolutionary context of ever-growing rodent molars.</title>
        <authorList>
            <person name="Calamari Z.T."/>
            <person name="Song A."/>
            <person name="Cohen E."/>
            <person name="Akter M."/>
            <person name="Roy R.D."/>
            <person name="Hallikas O."/>
            <person name="Christensen M.M."/>
            <person name="Li P."/>
            <person name="Marangoni P."/>
            <person name="Jernvall J."/>
            <person name="Klein O.D."/>
        </authorList>
    </citation>
    <scope>NUCLEOTIDE SEQUENCE [LARGE SCALE GENOMIC DNA]</scope>
    <source>
        <strain evidence="2">V071</strain>
    </source>
</reference>
<evidence type="ECO:0000313" key="3">
    <source>
        <dbReference type="Proteomes" id="UP001488838"/>
    </source>
</evidence>
<accession>A0AAW0J9V9</accession>
<dbReference type="EMBL" id="JBBHLL010000055">
    <property type="protein sequence ID" value="KAK7822966.1"/>
    <property type="molecule type" value="Genomic_DNA"/>
</dbReference>
<sequence>MARSRGDTSTPGGARAVSNPPPPETFVPAALPPAHVNTTDDSGSTLSCSQACVASNHFADHLLAEAVAHEEHRVFRNIGNQGRTGTLVEATEAHLGVGLQATVGE</sequence>
<organism evidence="2 3">
    <name type="scientific">Myodes glareolus</name>
    <name type="common">Bank vole</name>
    <name type="synonym">Clethrionomys glareolus</name>
    <dbReference type="NCBI Taxonomy" id="447135"/>
    <lineage>
        <taxon>Eukaryota</taxon>
        <taxon>Metazoa</taxon>
        <taxon>Chordata</taxon>
        <taxon>Craniata</taxon>
        <taxon>Vertebrata</taxon>
        <taxon>Euteleostomi</taxon>
        <taxon>Mammalia</taxon>
        <taxon>Eutheria</taxon>
        <taxon>Euarchontoglires</taxon>
        <taxon>Glires</taxon>
        <taxon>Rodentia</taxon>
        <taxon>Myomorpha</taxon>
        <taxon>Muroidea</taxon>
        <taxon>Cricetidae</taxon>
        <taxon>Arvicolinae</taxon>
        <taxon>Myodes</taxon>
    </lineage>
</organism>
<name>A0AAW0J9V9_MYOGA</name>
<protein>
    <submittedName>
        <fullName evidence="2">Uncharacterized protein</fullName>
    </submittedName>
</protein>
<dbReference type="Proteomes" id="UP001488838">
    <property type="component" value="Unassembled WGS sequence"/>
</dbReference>
<feature type="region of interest" description="Disordered" evidence="1">
    <location>
        <begin position="1"/>
        <end position="44"/>
    </location>
</feature>
<dbReference type="AlphaFoldDB" id="A0AAW0J9V9"/>
<keyword evidence="3" id="KW-1185">Reference proteome</keyword>